<dbReference type="HOGENOM" id="CLU_3179331_0_0_6"/>
<proteinExistence type="predicted"/>
<organism evidence="1 2">
    <name type="scientific">Alcanivorax dieselolei (strain DSM 16502 / CGMCC 1.3690 / MCCC 1A00001 / B-5)</name>
    <name type="common">Alloalcanivorax dieselolei</name>
    <dbReference type="NCBI Taxonomy" id="930169"/>
    <lineage>
        <taxon>Bacteria</taxon>
        <taxon>Pseudomonadati</taxon>
        <taxon>Pseudomonadota</taxon>
        <taxon>Gammaproteobacteria</taxon>
        <taxon>Oceanospirillales</taxon>
        <taxon>Alcanivoracaceae</taxon>
        <taxon>Alloalcanivorax</taxon>
    </lineage>
</organism>
<dbReference type="AlphaFoldDB" id="K0CBY3"/>
<accession>K0CBY3</accession>
<evidence type="ECO:0000313" key="2">
    <source>
        <dbReference type="Proteomes" id="UP000006286"/>
    </source>
</evidence>
<dbReference type="Proteomes" id="UP000006286">
    <property type="component" value="Chromosome"/>
</dbReference>
<dbReference type="EMBL" id="CP003466">
    <property type="protein sequence ID" value="AFT69016.1"/>
    <property type="molecule type" value="Genomic_DNA"/>
</dbReference>
<protein>
    <submittedName>
        <fullName evidence="1">Uncharacterized protein</fullName>
    </submittedName>
</protein>
<dbReference type="STRING" id="930169.B5T_00732"/>
<name>K0CBY3_ALCDB</name>
<sequence>MPMADGDGQGDFVNTYFSCPACGQWFNLRPEIYHCSGGAFDAVWVD</sequence>
<dbReference type="KEGG" id="adi:B5T_00732"/>
<keyword evidence="2" id="KW-1185">Reference proteome</keyword>
<evidence type="ECO:0000313" key="1">
    <source>
        <dbReference type="EMBL" id="AFT69016.1"/>
    </source>
</evidence>
<reference evidence="1 2" key="1">
    <citation type="journal article" date="2012" name="J. Bacteriol.">
        <title>Complete genome sequence of Alcanivorax dieselolei type strain B5.</title>
        <authorList>
            <person name="Lai Q."/>
            <person name="Li W."/>
            <person name="Shao Z."/>
        </authorList>
    </citation>
    <scope>NUCLEOTIDE SEQUENCE [LARGE SCALE GENOMIC DNA]</scope>
    <source>
        <strain evidence="2">DSM 16502 / CGMCC 1.3690 / B-5</strain>
    </source>
</reference>
<gene>
    <name evidence="1" type="ordered locus">B5T_00732</name>
</gene>